<dbReference type="GO" id="GO:0006629">
    <property type="term" value="P:lipid metabolic process"/>
    <property type="evidence" value="ECO:0007669"/>
    <property type="project" value="InterPro"/>
</dbReference>
<dbReference type="GO" id="GO:0008374">
    <property type="term" value="F:O-acyltransferase activity"/>
    <property type="evidence" value="ECO:0007669"/>
    <property type="project" value="InterPro"/>
</dbReference>
<dbReference type="EMBL" id="SEOQ01000613">
    <property type="protein sequence ID" value="TFY59551.1"/>
    <property type="molecule type" value="Genomic_DNA"/>
</dbReference>
<evidence type="ECO:0000256" key="5">
    <source>
        <dbReference type="ARBA" id="ARBA00022692"/>
    </source>
</evidence>
<evidence type="ECO:0000256" key="3">
    <source>
        <dbReference type="ARBA" id="ARBA00007282"/>
    </source>
</evidence>
<organism evidence="10 11">
    <name type="scientific">Dentipellis fragilis</name>
    <dbReference type="NCBI Taxonomy" id="205917"/>
    <lineage>
        <taxon>Eukaryota</taxon>
        <taxon>Fungi</taxon>
        <taxon>Dikarya</taxon>
        <taxon>Basidiomycota</taxon>
        <taxon>Agaricomycotina</taxon>
        <taxon>Agaricomycetes</taxon>
        <taxon>Russulales</taxon>
        <taxon>Hericiaceae</taxon>
        <taxon>Dentipellis</taxon>
    </lineage>
</organism>
<evidence type="ECO:0000259" key="9">
    <source>
        <dbReference type="Pfam" id="PF13813"/>
    </source>
</evidence>
<keyword evidence="11" id="KW-1185">Reference proteome</keyword>
<dbReference type="AlphaFoldDB" id="A0A4Y9YDN4"/>
<dbReference type="PANTHER" id="PTHR31595">
    <property type="entry name" value="LONG-CHAIN-ALCOHOL O-FATTY-ACYLTRANSFERASE 3-RELATED"/>
    <property type="match status" value="1"/>
</dbReference>
<comment type="pathway">
    <text evidence="2">Secondary metabolite biosynthesis.</text>
</comment>
<gene>
    <name evidence="10" type="ORF">EVG20_g7751</name>
</gene>
<comment type="caution">
    <text evidence="10">The sequence shown here is derived from an EMBL/GenBank/DDBJ whole genome shotgun (WGS) entry which is preliminary data.</text>
</comment>
<feature type="transmembrane region" description="Helical" evidence="8">
    <location>
        <begin position="300"/>
        <end position="318"/>
    </location>
</feature>
<keyword evidence="4" id="KW-0808">Transferase</keyword>
<evidence type="ECO:0000313" key="11">
    <source>
        <dbReference type="Proteomes" id="UP000298327"/>
    </source>
</evidence>
<dbReference type="InterPro" id="IPR032805">
    <property type="entry name" value="Wax_synthase_dom"/>
</dbReference>
<sequence>MDETRLQLPVYPYIVLPQIFMCALLTLGPPLWVRFLGFLVYLYPTYAALHCTMGDPMLNYSVGSGFIGQAFAAAHLLLLTSPVDDIRHERDKFKTSAQELPLLCRACWAFCIEHGPRGVPNIPPRPRMSRGKFIRSRLLWALWYLILIDIAQTYQHTHALFHLTGDNMQSVGSEGYLLRCMNIIAFMATPYAMLNLQYTVPALCTVALRTSNPEDWPDMFGKWSDCYTIRKFWGKSWHQMLRRHGTSMGRWVCNKLGFQRGTTGSSYTQLYVAFFLSGVMHMGGDYMVNPALIGSSFPFFIYQAIAITAEDTVIALGKRMGMRESRATRVLGYGCTFAWLSWSTAGYIDWSIGAGVGLVEALPFSVSRSVGKAAGLL</sequence>
<feature type="transmembrane region" description="Helical" evidence="8">
    <location>
        <begin position="61"/>
        <end position="80"/>
    </location>
</feature>
<dbReference type="Pfam" id="PF13813">
    <property type="entry name" value="MBOAT_2"/>
    <property type="match status" value="1"/>
</dbReference>
<keyword evidence="7 8" id="KW-0472">Membrane</keyword>
<dbReference type="PANTHER" id="PTHR31595:SF57">
    <property type="entry name" value="OS04G0481900 PROTEIN"/>
    <property type="match status" value="1"/>
</dbReference>
<dbReference type="OrthoDB" id="1077582at2759"/>
<evidence type="ECO:0000313" key="10">
    <source>
        <dbReference type="EMBL" id="TFY59551.1"/>
    </source>
</evidence>
<name>A0A4Y9YDN4_9AGAM</name>
<keyword evidence="6 8" id="KW-1133">Transmembrane helix</keyword>
<dbReference type="STRING" id="205917.A0A4Y9YDN4"/>
<feature type="transmembrane region" description="Helical" evidence="8">
    <location>
        <begin position="176"/>
        <end position="194"/>
    </location>
</feature>
<feature type="transmembrane region" description="Helical" evidence="8">
    <location>
        <begin position="270"/>
        <end position="288"/>
    </location>
</feature>
<accession>A0A4Y9YDN4</accession>
<evidence type="ECO:0000256" key="8">
    <source>
        <dbReference type="SAM" id="Phobius"/>
    </source>
</evidence>
<reference evidence="10 11" key="1">
    <citation type="submission" date="2019-02" db="EMBL/GenBank/DDBJ databases">
        <title>Genome sequencing of the rare red list fungi Dentipellis fragilis.</title>
        <authorList>
            <person name="Buettner E."/>
            <person name="Kellner H."/>
        </authorList>
    </citation>
    <scope>NUCLEOTIDE SEQUENCE [LARGE SCALE GENOMIC DNA]</scope>
    <source>
        <strain evidence="10 11">DSM 105465</strain>
    </source>
</reference>
<feature type="transmembrane region" description="Helical" evidence="8">
    <location>
        <begin position="330"/>
        <end position="348"/>
    </location>
</feature>
<dbReference type="InterPro" id="IPR044851">
    <property type="entry name" value="Wax_synthase"/>
</dbReference>
<keyword evidence="5 8" id="KW-0812">Transmembrane</keyword>
<evidence type="ECO:0000256" key="7">
    <source>
        <dbReference type="ARBA" id="ARBA00023136"/>
    </source>
</evidence>
<comment type="similarity">
    <text evidence="3">Belongs to the wax synthase family.</text>
</comment>
<evidence type="ECO:0000256" key="6">
    <source>
        <dbReference type="ARBA" id="ARBA00022989"/>
    </source>
</evidence>
<proteinExistence type="inferred from homology"/>
<evidence type="ECO:0000256" key="4">
    <source>
        <dbReference type="ARBA" id="ARBA00022679"/>
    </source>
</evidence>
<dbReference type="GO" id="GO:0016020">
    <property type="term" value="C:membrane"/>
    <property type="evidence" value="ECO:0007669"/>
    <property type="project" value="UniProtKB-SubCell"/>
</dbReference>
<dbReference type="Proteomes" id="UP000298327">
    <property type="component" value="Unassembled WGS sequence"/>
</dbReference>
<feature type="transmembrane region" description="Helical" evidence="8">
    <location>
        <begin position="31"/>
        <end position="49"/>
    </location>
</feature>
<protein>
    <recommendedName>
        <fullName evidence="9">Wax synthase domain-containing protein</fullName>
    </recommendedName>
</protein>
<evidence type="ECO:0000256" key="2">
    <source>
        <dbReference type="ARBA" id="ARBA00005179"/>
    </source>
</evidence>
<feature type="transmembrane region" description="Helical" evidence="8">
    <location>
        <begin position="138"/>
        <end position="156"/>
    </location>
</feature>
<feature type="domain" description="Wax synthase" evidence="9">
    <location>
        <begin position="216"/>
        <end position="301"/>
    </location>
</feature>
<comment type="subcellular location">
    <subcellularLocation>
        <location evidence="1">Membrane</location>
        <topology evidence="1">Multi-pass membrane protein</topology>
    </subcellularLocation>
</comment>
<evidence type="ECO:0000256" key="1">
    <source>
        <dbReference type="ARBA" id="ARBA00004141"/>
    </source>
</evidence>